<evidence type="ECO:0000256" key="2">
    <source>
        <dbReference type="ARBA" id="ARBA00022448"/>
    </source>
</evidence>
<dbReference type="HOGENOM" id="CLU_628422_0_0_0"/>
<evidence type="ECO:0000256" key="1">
    <source>
        <dbReference type="ARBA" id="ARBA00008520"/>
    </source>
</evidence>
<dbReference type="KEGG" id="smf:Smon_0422"/>
<dbReference type="PANTHER" id="PTHR30061:SF50">
    <property type="entry name" value="MALTOSE_MALTODEXTRIN-BINDING PERIPLASMIC PROTEIN"/>
    <property type="match status" value="1"/>
</dbReference>
<dbReference type="OrthoDB" id="362153at2"/>
<dbReference type="AlphaFoldDB" id="D1AX78"/>
<dbReference type="RefSeq" id="WP_012858461.1">
    <property type="nucleotide sequence ID" value="NC_013515.1"/>
</dbReference>
<evidence type="ECO:0000256" key="3">
    <source>
        <dbReference type="ARBA" id="ARBA00022729"/>
    </source>
</evidence>
<dbReference type="GO" id="GO:0015768">
    <property type="term" value="P:maltose transport"/>
    <property type="evidence" value="ECO:0007669"/>
    <property type="project" value="TreeGrafter"/>
</dbReference>
<keyword evidence="3" id="KW-0732">Signal</keyword>
<reference evidence="4 5" key="1">
    <citation type="journal article" date="2009" name="Stand. Genomic Sci.">
        <title>Complete genome sequence of Streptobacillus moniliformis type strain (9901T).</title>
        <authorList>
            <person name="Nolan M."/>
            <person name="Gronow S."/>
            <person name="Lapidus A."/>
            <person name="Ivanova N."/>
            <person name="Copeland A."/>
            <person name="Lucas S."/>
            <person name="Del Rio T.G."/>
            <person name="Chen F."/>
            <person name="Tice H."/>
            <person name="Pitluck S."/>
            <person name="Cheng J.F."/>
            <person name="Sims D."/>
            <person name="Meincke L."/>
            <person name="Bruce D."/>
            <person name="Goodwin L."/>
            <person name="Brettin T."/>
            <person name="Han C."/>
            <person name="Detter J.C."/>
            <person name="Ovchinikova G."/>
            <person name="Pati A."/>
            <person name="Mavromatis K."/>
            <person name="Mikhailova N."/>
            <person name="Chen A."/>
            <person name="Palaniappan K."/>
            <person name="Land M."/>
            <person name="Hauser L."/>
            <person name="Chang Y.J."/>
            <person name="Jeffries C.D."/>
            <person name="Rohde M."/>
            <person name="Sproer C."/>
            <person name="Goker M."/>
            <person name="Bristow J."/>
            <person name="Eisen J.A."/>
            <person name="Markowitz V."/>
            <person name="Hugenholtz P."/>
            <person name="Kyrpides N.C."/>
            <person name="Klenk H.P."/>
            <person name="Chain P."/>
        </authorList>
    </citation>
    <scope>NUCLEOTIDE SEQUENCE [LARGE SCALE GENOMIC DNA]</scope>
    <source>
        <strain evidence="5">ATCC 14647 / DSM 12112 / NCTC 10651 / 9901</strain>
    </source>
</reference>
<dbReference type="PROSITE" id="PS51257">
    <property type="entry name" value="PROKAR_LIPOPROTEIN"/>
    <property type="match status" value="1"/>
</dbReference>
<dbReference type="EMBL" id="CP001779">
    <property type="protein sequence ID" value="ACZ00904.1"/>
    <property type="molecule type" value="Genomic_DNA"/>
</dbReference>
<keyword evidence="5" id="KW-1185">Reference proteome</keyword>
<dbReference type="GO" id="GO:0042956">
    <property type="term" value="P:maltodextrin transmembrane transport"/>
    <property type="evidence" value="ECO:0007669"/>
    <property type="project" value="TreeGrafter"/>
</dbReference>
<accession>D1AX78</accession>
<dbReference type="STRING" id="519441.Smon_0422"/>
<proteinExistence type="inferred from homology"/>
<evidence type="ECO:0000313" key="5">
    <source>
        <dbReference type="Proteomes" id="UP000002072"/>
    </source>
</evidence>
<evidence type="ECO:0000313" key="4">
    <source>
        <dbReference type="EMBL" id="ACZ00904.1"/>
    </source>
</evidence>
<dbReference type="PANTHER" id="PTHR30061">
    <property type="entry name" value="MALTOSE-BINDING PERIPLASMIC PROTEIN"/>
    <property type="match status" value="1"/>
</dbReference>
<name>D1AX78_STRM9</name>
<protein>
    <submittedName>
        <fullName evidence="4">Maltose-binding periplasmic protein/domains-like protein</fullName>
    </submittedName>
</protein>
<dbReference type="SUPFAM" id="SSF53850">
    <property type="entry name" value="Periplasmic binding protein-like II"/>
    <property type="match status" value="1"/>
</dbReference>
<organism evidence="4 5">
    <name type="scientific">Streptobacillus moniliformis (strain ATCC 14647 / DSM 12112 / NCTC 10651 / 9901)</name>
    <dbReference type="NCBI Taxonomy" id="519441"/>
    <lineage>
        <taxon>Bacteria</taxon>
        <taxon>Fusobacteriati</taxon>
        <taxon>Fusobacteriota</taxon>
        <taxon>Fusobacteriia</taxon>
        <taxon>Fusobacteriales</taxon>
        <taxon>Leptotrichiaceae</taxon>
        <taxon>Streptobacillus</taxon>
    </lineage>
</organism>
<gene>
    <name evidence="4" type="ordered locus">Smon_0422</name>
</gene>
<keyword evidence="2" id="KW-0813">Transport</keyword>
<dbReference type="Proteomes" id="UP000002072">
    <property type="component" value="Chromosome"/>
</dbReference>
<dbReference type="GO" id="GO:0055052">
    <property type="term" value="C:ATP-binding cassette (ABC) transporter complex, substrate-binding subunit-containing"/>
    <property type="evidence" value="ECO:0007669"/>
    <property type="project" value="TreeGrafter"/>
</dbReference>
<comment type="similarity">
    <text evidence="1">Belongs to the bacterial solute-binding protein 1 family.</text>
</comment>
<dbReference type="Gene3D" id="3.40.190.10">
    <property type="entry name" value="Periplasmic binding protein-like II"/>
    <property type="match status" value="2"/>
</dbReference>
<dbReference type="eggNOG" id="COG2182">
    <property type="taxonomic scope" value="Bacteria"/>
</dbReference>
<sequence>MNLKKVVTGGILMFSLLMSCGTKESEKTENGLTGHIVVQAEKTWAPYYKEAIARVKEKNPKAKIDLKVIGSFDHIKAIEETNAENEDVADVFAVPLHKMESLYKKDVLAPFDAKALGKKLGGFGDFDSGLGGHLKFNDSYFGFPFNIETLLLGYNTKNVVANGVDLSNLDFAELSPEVGMIPVINGWWGVAITNAFGVELLAKNGDKFFSDLIKDWSELTPEMQKMFVGLHKYWKASNDKKLSLFDTTAVYGYMDDNFRTGKKGSVRIAGPWELSAWSGLVGDDFDVAALNTAKFAGKELKHWQGGWSLSINARNEEDANKLALSEAVIAEIMNPKHAADFYKYTSKVMPHVSKEDYAKLTLSELDKKAINAVIDGYEVAVSRPLFKEWEQVWETWENAILSWEAKKPSTPEAAYKEIQASFRALLTNLGQ</sequence>
<dbReference type="GO" id="GO:1901982">
    <property type="term" value="F:maltose binding"/>
    <property type="evidence" value="ECO:0007669"/>
    <property type="project" value="TreeGrafter"/>
</dbReference>
<dbReference type="GeneID" id="29673441"/>